<dbReference type="AlphaFoldDB" id="A0A1T3CTV8"/>
<evidence type="ECO:0000313" key="4">
    <source>
        <dbReference type="Proteomes" id="UP000191004"/>
    </source>
</evidence>
<gene>
    <name evidence="3" type="ORF">A0O28_0028560</name>
</gene>
<name>A0A1T3CTV8_9HYPO</name>
<sequence>MSFFEFGLKVSHKFSSPITAQAYRLLGHISLDIAQPRAAVSAYQQALALREKIEARDSPPIADVCDSIACAYTEAGNVEHAFKYLEKATAIHNANDPSIMSRTLAIRATTCLRAGQAKYALDAIRECWRMQNMTRPDRTVKVSQAQWGHHAPFADILAPGQKGRGSGARITRPHDAERHLRRERP</sequence>
<reference evidence="3 4" key="1">
    <citation type="submission" date="2016-04" db="EMBL/GenBank/DDBJ databases">
        <title>Multiple horizontal gene transfer events from other fungi enriched the ability of the initially mycotrophic fungus Trichoderma (Ascomycota) to feed on dead plant biomass.</title>
        <authorList>
            <person name="Atanasova L."/>
            <person name="Chenthamara K."/>
            <person name="Zhang J."/>
            <person name="Grujic M."/>
            <person name="Henrissat B."/>
            <person name="Kuo A."/>
            <person name="Aertz A."/>
            <person name="Salamov A."/>
            <person name="Lipzen A."/>
            <person name="Labutti K."/>
            <person name="Barry K."/>
            <person name="Miao Y."/>
            <person name="Rahimi M.J."/>
            <person name="Shen Q."/>
            <person name="Grigoriev I.V."/>
            <person name="Kubicek C.P."/>
            <person name="Druzhinina I.S."/>
        </authorList>
    </citation>
    <scope>NUCLEOTIDE SEQUENCE [LARGE SCALE GENOMIC DNA]</scope>
    <source>
        <strain evidence="3 4">NJAU 4742</strain>
    </source>
</reference>
<evidence type="ECO:0000256" key="2">
    <source>
        <dbReference type="SAM" id="MobiDB-lite"/>
    </source>
</evidence>
<dbReference type="Proteomes" id="UP000191004">
    <property type="component" value="Unassembled WGS sequence"/>
</dbReference>
<feature type="region of interest" description="Disordered" evidence="2">
    <location>
        <begin position="153"/>
        <end position="185"/>
    </location>
</feature>
<keyword evidence="1" id="KW-0802">TPR repeat</keyword>
<dbReference type="EMBL" id="LVVK01000007">
    <property type="protein sequence ID" value="OPB44537.1"/>
    <property type="molecule type" value="Genomic_DNA"/>
</dbReference>
<dbReference type="PROSITE" id="PS50005">
    <property type="entry name" value="TPR"/>
    <property type="match status" value="1"/>
</dbReference>
<feature type="compositionally biased region" description="Basic and acidic residues" evidence="2">
    <location>
        <begin position="172"/>
        <end position="185"/>
    </location>
</feature>
<dbReference type="InterPro" id="IPR019734">
    <property type="entry name" value="TPR_rpt"/>
</dbReference>
<feature type="repeat" description="TPR" evidence="1">
    <location>
        <begin position="20"/>
        <end position="53"/>
    </location>
</feature>
<protein>
    <submittedName>
        <fullName evidence="3">Uncharacterized protein</fullName>
    </submittedName>
</protein>
<evidence type="ECO:0000256" key="1">
    <source>
        <dbReference type="PROSITE-ProRule" id="PRU00339"/>
    </source>
</evidence>
<dbReference type="Pfam" id="PF13374">
    <property type="entry name" value="TPR_10"/>
    <property type="match status" value="1"/>
</dbReference>
<dbReference type="SMART" id="SM00028">
    <property type="entry name" value="TPR"/>
    <property type="match status" value="2"/>
</dbReference>
<proteinExistence type="predicted"/>
<accession>A0A1T3CTV8</accession>
<keyword evidence="4" id="KW-1185">Reference proteome</keyword>
<dbReference type="InterPro" id="IPR011990">
    <property type="entry name" value="TPR-like_helical_dom_sf"/>
</dbReference>
<dbReference type="Pfam" id="PF13181">
    <property type="entry name" value="TPR_8"/>
    <property type="match status" value="1"/>
</dbReference>
<dbReference type="Gene3D" id="1.25.40.10">
    <property type="entry name" value="Tetratricopeptide repeat domain"/>
    <property type="match status" value="1"/>
</dbReference>
<comment type="caution">
    <text evidence="3">The sequence shown here is derived from an EMBL/GenBank/DDBJ whole genome shotgun (WGS) entry which is preliminary data.</text>
</comment>
<organism evidence="3 4">
    <name type="scientific">Trichoderma guizhouense</name>
    <dbReference type="NCBI Taxonomy" id="1491466"/>
    <lineage>
        <taxon>Eukaryota</taxon>
        <taxon>Fungi</taxon>
        <taxon>Dikarya</taxon>
        <taxon>Ascomycota</taxon>
        <taxon>Pezizomycotina</taxon>
        <taxon>Sordariomycetes</taxon>
        <taxon>Hypocreomycetidae</taxon>
        <taxon>Hypocreales</taxon>
        <taxon>Hypocreaceae</taxon>
        <taxon>Trichoderma</taxon>
    </lineage>
</organism>
<dbReference type="SUPFAM" id="SSF48452">
    <property type="entry name" value="TPR-like"/>
    <property type="match status" value="1"/>
</dbReference>
<evidence type="ECO:0000313" key="3">
    <source>
        <dbReference type="EMBL" id="OPB44537.1"/>
    </source>
</evidence>